<evidence type="ECO:0000256" key="1">
    <source>
        <dbReference type="ARBA" id="ARBA00004651"/>
    </source>
</evidence>
<proteinExistence type="inferred from homology"/>
<sequence>MPEKAPFPVQAFRPILVCVIGMLAVSCVFMTQAIFLELAQSLQVEETRARLSFSFVSLFYGLSFLLVGPIADRVHQPRMAFGGAVFLALAVFTASFVHDFKLFLVLMAAVGMGASAIPASMFPYMVHTAPPERIGAFVGMLLAFATIGVIVGRLVMGLMTSWWGWEIAFRVLAGIVLACGICVLAFLPKPEMELPADGSGFFRLLLKPFQLMAQPKIITLLFTGFLLFFGFMGMVTFLTYRLAQPPFFYTAREIGLVSLAGLTSLLGAPLSGAFSQKFGWYKVAVFGMSLCLISLQLMGWTASLTPVVIGILMVFLGVYGAQPSIFLEISQSVPIDSTGCASSMYILFCIGGGSMAATLLGPVWNAWGWTGVTLACTASLAASMVMAALAHRRRSTS</sequence>
<evidence type="ECO:0000313" key="10">
    <source>
        <dbReference type="EMBL" id="SHI74036.1"/>
    </source>
</evidence>
<evidence type="ECO:0000256" key="2">
    <source>
        <dbReference type="ARBA" id="ARBA00008335"/>
    </source>
</evidence>
<dbReference type="RefSeq" id="WP_073472374.1">
    <property type="nucleotide sequence ID" value="NZ_FQZU01000002.1"/>
</dbReference>
<dbReference type="PROSITE" id="PS50850">
    <property type="entry name" value="MFS"/>
    <property type="match status" value="1"/>
</dbReference>
<feature type="transmembrane region" description="Helical" evidence="8">
    <location>
        <begin position="47"/>
        <end position="67"/>
    </location>
</feature>
<dbReference type="STRING" id="1121393.SAMN02745216_00399"/>
<evidence type="ECO:0000256" key="5">
    <source>
        <dbReference type="ARBA" id="ARBA00022692"/>
    </source>
</evidence>
<feature type="transmembrane region" description="Helical" evidence="8">
    <location>
        <begin position="217"/>
        <end position="240"/>
    </location>
</feature>
<dbReference type="Proteomes" id="UP000183994">
    <property type="component" value="Unassembled WGS sequence"/>
</dbReference>
<dbReference type="InterPro" id="IPR011701">
    <property type="entry name" value="MFS"/>
</dbReference>
<dbReference type="PANTHER" id="PTHR43271:SF2">
    <property type="entry name" value="BLL2771 PROTEIN"/>
    <property type="match status" value="1"/>
</dbReference>
<evidence type="ECO:0000256" key="8">
    <source>
        <dbReference type="SAM" id="Phobius"/>
    </source>
</evidence>
<dbReference type="SUPFAM" id="SSF103473">
    <property type="entry name" value="MFS general substrate transporter"/>
    <property type="match status" value="1"/>
</dbReference>
<name>A0A1M6DLA4_9BACT</name>
<dbReference type="OrthoDB" id="63984at2"/>
<protein>
    <submittedName>
        <fullName evidence="10">MFS transporter, YNFM family, putative membrane transport protein</fullName>
    </submittedName>
</protein>
<gene>
    <name evidence="10" type="ORF">SAMN02745216_00399</name>
</gene>
<comment type="similarity">
    <text evidence="2">Belongs to the major facilitator superfamily.</text>
</comment>
<dbReference type="EMBL" id="FQZU01000002">
    <property type="protein sequence ID" value="SHI74036.1"/>
    <property type="molecule type" value="Genomic_DNA"/>
</dbReference>
<feature type="transmembrane region" description="Helical" evidence="8">
    <location>
        <begin position="134"/>
        <end position="155"/>
    </location>
</feature>
<dbReference type="Gene3D" id="1.20.1250.20">
    <property type="entry name" value="MFS general substrate transporter like domains"/>
    <property type="match status" value="1"/>
</dbReference>
<feature type="transmembrane region" description="Helical" evidence="8">
    <location>
        <begin position="79"/>
        <end position="97"/>
    </location>
</feature>
<evidence type="ECO:0000256" key="3">
    <source>
        <dbReference type="ARBA" id="ARBA00022448"/>
    </source>
</evidence>
<dbReference type="InterPro" id="IPR036259">
    <property type="entry name" value="MFS_trans_sf"/>
</dbReference>
<dbReference type="AlphaFoldDB" id="A0A1M6DLA4"/>
<dbReference type="PROSITE" id="PS51257">
    <property type="entry name" value="PROKAR_LIPOPROTEIN"/>
    <property type="match status" value="1"/>
</dbReference>
<reference evidence="11" key="1">
    <citation type="submission" date="2016-11" db="EMBL/GenBank/DDBJ databases">
        <authorList>
            <person name="Varghese N."/>
            <person name="Submissions S."/>
        </authorList>
    </citation>
    <scope>NUCLEOTIDE SEQUENCE [LARGE SCALE GENOMIC DNA]</scope>
    <source>
        <strain evidence="11">DSM 16219</strain>
    </source>
</reference>
<evidence type="ECO:0000256" key="7">
    <source>
        <dbReference type="ARBA" id="ARBA00023136"/>
    </source>
</evidence>
<dbReference type="GO" id="GO:0005886">
    <property type="term" value="C:plasma membrane"/>
    <property type="evidence" value="ECO:0007669"/>
    <property type="project" value="UniProtKB-SubCell"/>
</dbReference>
<feature type="transmembrane region" description="Helical" evidence="8">
    <location>
        <begin position="280"/>
        <end position="301"/>
    </location>
</feature>
<feature type="domain" description="Major facilitator superfamily (MFS) profile" evidence="9">
    <location>
        <begin position="1"/>
        <end position="395"/>
    </location>
</feature>
<feature type="transmembrane region" description="Helical" evidence="8">
    <location>
        <begin position="339"/>
        <end position="360"/>
    </location>
</feature>
<keyword evidence="4" id="KW-1003">Cell membrane</keyword>
<evidence type="ECO:0000259" key="9">
    <source>
        <dbReference type="PROSITE" id="PS50850"/>
    </source>
</evidence>
<evidence type="ECO:0000313" key="11">
    <source>
        <dbReference type="Proteomes" id="UP000183994"/>
    </source>
</evidence>
<evidence type="ECO:0000256" key="4">
    <source>
        <dbReference type="ARBA" id="ARBA00022475"/>
    </source>
</evidence>
<dbReference type="InterPro" id="IPR020846">
    <property type="entry name" value="MFS_dom"/>
</dbReference>
<dbReference type="PANTHER" id="PTHR43271">
    <property type="entry name" value="BLL2771 PROTEIN"/>
    <property type="match status" value="1"/>
</dbReference>
<feature type="transmembrane region" description="Helical" evidence="8">
    <location>
        <begin position="167"/>
        <end position="187"/>
    </location>
</feature>
<feature type="transmembrane region" description="Helical" evidence="8">
    <location>
        <begin position="307"/>
        <end position="327"/>
    </location>
</feature>
<keyword evidence="11" id="KW-1185">Reference proteome</keyword>
<keyword evidence="6 8" id="KW-1133">Transmembrane helix</keyword>
<evidence type="ECO:0000256" key="6">
    <source>
        <dbReference type="ARBA" id="ARBA00022989"/>
    </source>
</evidence>
<feature type="transmembrane region" description="Helical" evidence="8">
    <location>
        <begin position="103"/>
        <end position="122"/>
    </location>
</feature>
<keyword evidence="7 8" id="KW-0472">Membrane</keyword>
<feature type="transmembrane region" description="Helical" evidence="8">
    <location>
        <begin position="366"/>
        <end position="390"/>
    </location>
</feature>
<dbReference type="GO" id="GO:0022857">
    <property type="term" value="F:transmembrane transporter activity"/>
    <property type="evidence" value="ECO:0007669"/>
    <property type="project" value="InterPro"/>
</dbReference>
<feature type="transmembrane region" description="Helical" evidence="8">
    <location>
        <begin position="246"/>
        <end position="268"/>
    </location>
</feature>
<accession>A0A1M6DLA4</accession>
<feature type="transmembrane region" description="Helical" evidence="8">
    <location>
        <begin position="12"/>
        <end position="35"/>
    </location>
</feature>
<comment type="subcellular location">
    <subcellularLocation>
        <location evidence="1">Cell membrane</location>
        <topology evidence="1">Multi-pass membrane protein</topology>
    </subcellularLocation>
</comment>
<keyword evidence="3" id="KW-0813">Transport</keyword>
<organism evidence="10 11">
    <name type="scientific">Desulfatibacillum alkenivorans DSM 16219</name>
    <dbReference type="NCBI Taxonomy" id="1121393"/>
    <lineage>
        <taxon>Bacteria</taxon>
        <taxon>Pseudomonadati</taxon>
        <taxon>Thermodesulfobacteriota</taxon>
        <taxon>Desulfobacteria</taxon>
        <taxon>Desulfobacterales</taxon>
        <taxon>Desulfatibacillaceae</taxon>
        <taxon>Desulfatibacillum</taxon>
    </lineage>
</organism>
<dbReference type="Pfam" id="PF07690">
    <property type="entry name" value="MFS_1"/>
    <property type="match status" value="1"/>
</dbReference>
<keyword evidence="5 8" id="KW-0812">Transmembrane</keyword>